<feature type="domain" description="Peptidase M16 C-terminal" evidence="1">
    <location>
        <begin position="190"/>
        <end position="365"/>
    </location>
</feature>
<dbReference type="OrthoDB" id="9762085at2"/>
<dbReference type="RefSeq" id="WP_015359833.1">
    <property type="nucleotide sequence ID" value="NZ_CP014672.1"/>
</dbReference>
<name>A0A1B1YF98_THEST</name>
<reference evidence="2 3" key="1">
    <citation type="submission" date="2016-02" db="EMBL/GenBank/DDBJ databases">
        <title>Comparison of Clostridium stercorarium subspecies using comparative genomics and transcriptomics.</title>
        <authorList>
            <person name="Schellenberg J."/>
            <person name="Thallinger G."/>
            <person name="Levin D.B."/>
            <person name="Zhang X."/>
            <person name="Alvare G."/>
            <person name="Fristensky B."/>
            <person name="Sparling R."/>
        </authorList>
    </citation>
    <scope>NUCLEOTIDE SEQUENCE [LARGE SCALE GENOMIC DNA]</scope>
    <source>
        <strain evidence="2 3">DSM 2910</strain>
    </source>
</reference>
<dbReference type="Proteomes" id="UP000092971">
    <property type="component" value="Chromosome"/>
</dbReference>
<accession>A0A1B1YF98</accession>
<dbReference type="SUPFAM" id="SSF63411">
    <property type="entry name" value="LuxS/MPP-like metallohydrolase"/>
    <property type="match status" value="2"/>
</dbReference>
<evidence type="ECO:0000313" key="2">
    <source>
        <dbReference type="EMBL" id="ANW99436.1"/>
    </source>
</evidence>
<evidence type="ECO:0000259" key="1">
    <source>
        <dbReference type="Pfam" id="PF05193"/>
    </source>
</evidence>
<sequence>MKQEGNSSSVIKLDEKNGISFFYVKSDKFKTVRIDIFILDPLDIERATQNALVPYILRRGCRRYPTQQDLALRLEELYGAGVNVAVHKKGEYQIIQLSARFVSDRFTVNGANLFEEVGALLLDILTDPVTENGAFSKEYFEQERENLIQRIRSRVNNKMYYAMQRCMEEMCAGEPFAVNDDGDEERAKTLTNEALFEHYRGLLTHNPVYVYISGNINDHELERYIRKFEVIERNNLISLPSIQVKKEVGELRRIEEPMDVSQGKLCIGFRTQIEANSPEYYPLVIYNGILGGGVHSKLFQNVREKASLAYSAFSTIEKFKGLLVAVCGIEISNRDRAERIIMDQFKAIENGDISDYEMEATKNSLVTDLKSMQDSQGAMVDFYISQYLSNTNENVDSFIEKITSVTKEDVIRVSKRLTPDTVYFLTSLSGEGERRE</sequence>
<gene>
    <name evidence="2" type="ORF">CSTERTH_10550</name>
</gene>
<organism evidence="2 3">
    <name type="scientific">Thermoclostridium stercorarium subsp. thermolacticum DSM 2910</name>
    <dbReference type="NCBI Taxonomy" id="1121336"/>
    <lineage>
        <taxon>Bacteria</taxon>
        <taxon>Bacillati</taxon>
        <taxon>Bacillota</taxon>
        <taxon>Clostridia</taxon>
        <taxon>Eubacteriales</taxon>
        <taxon>Oscillospiraceae</taxon>
        <taxon>Thermoclostridium</taxon>
    </lineage>
</organism>
<dbReference type="Pfam" id="PF05193">
    <property type="entry name" value="Peptidase_M16_C"/>
    <property type="match status" value="1"/>
</dbReference>
<dbReference type="InterPro" id="IPR050361">
    <property type="entry name" value="MPP/UQCRC_Complex"/>
</dbReference>
<protein>
    <submittedName>
        <fullName evidence="2">Peptidase M16</fullName>
    </submittedName>
</protein>
<dbReference type="InterPro" id="IPR011249">
    <property type="entry name" value="Metalloenz_LuxS/M16"/>
</dbReference>
<dbReference type="AlphaFoldDB" id="A0A1B1YF98"/>
<dbReference type="Gene3D" id="3.30.830.10">
    <property type="entry name" value="Metalloenzyme, LuxS/M16 peptidase-like"/>
    <property type="match status" value="2"/>
</dbReference>
<dbReference type="NCBIfam" id="NF047422">
    <property type="entry name" value="YfmF_fam"/>
    <property type="match status" value="1"/>
</dbReference>
<dbReference type="PANTHER" id="PTHR11851">
    <property type="entry name" value="METALLOPROTEASE"/>
    <property type="match status" value="1"/>
</dbReference>
<dbReference type="GO" id="GO:0046872">
    <property type="term" value="F:metal ion binding"/>
    <property type="evidence" value="ECO:0007669"/>
    <property type="project" value="InterPro"/>
</dbReference>
<dbReference type="PANTHER" id="PTHR11851:SF186">
    <property type="entry name" value="INACTIVE METALLOPROTEASE YMFF-RELATED"/>
    <property type="match status" value="1"/>
</dbReference>
<proteinExistence type="predicted"/>
<dbReference type="InterPro" id="IPR007863">
    <property type="entry name" value="Peptidase_M16_C"/>
</dbReference>
<evidence type="ECO:0000313" key="3">
    <source>
        <dbReference type="Proteomes" id="UP000092971"/>
    </source>
</evidence>
<dbReference type="EMBL" id="CP014672">
    <property type="protein sequence ID" value="ANW99436.1"/>
    <property type="molecule type" value="Genomic_DNA"/>
</dbReference>